<accession>A0A392VUR0</accession>
<proteinExistence type="predicted"/>
<dbReference type="AlphaFoldDB" id="A0A392VUR0"/>
<sequence>MENVTTQQHPMLIKTTHSSKDSFDALNPSLSTIW</sequence>
<organism evidence="1 2">
    <name type="scientific">Trifolium medium</name>
    <dbReference type="NCBI Taxonomy" id="97028"/>
    <lineage>
        <taxon>Eukaryota</taxon>
        <taxon>Viridiplantae</taxon>
        <taxon>Streptophyta</taxon>
        <taxon>Embryophyta</taxon>
        <taxon>Tracheophyta</taxon>
        <taxon>Spermatophyta</taxon>
        <taxon>Magnoliopsida</taxon>
        <taxon>eudicotyledons</taxon>
        <taxon>Gunneridae</taxon>
        <taxon>Pentapetalae</taxon>
        <taxon>rosids</taxon>
        <taxon>fabids</taxon>
        <taxon>Fabales</taxon>
        <taxon>Fabaceae</taxon>
        <taxon>Papilionoideae</taxon>
        <taxon>50 kb inversion clade</taxon>
        <taxon>NPAAA clade</taxon>
        <taxon>Hologalegina</taxon>
        <taxon>IRL clade</taxon>
        <taxon>Trifolieae</taxon>
        <taxon>Trifolium</taxon>
    </lineage>
</organism>
<protein>
    <submittedName>
        <fullName evidence="1">Uncharacterized protein</fullName>
    </submittedName>
</protein>
<feature type="non-terminal residue" evidence="1">
    <location>
        <position position="34"/>
    </location>
</feature>
<evidence type="ECO:0000313" key="2">
    <source>
        <dbReference type="Proteomes" id="UP000265520"/>
    </source>
</evidence>
<comment type="caution">
    <text evidence="1">The sequence shown here is derived from an EMBL/GenBank/DDBJ whole genome shotgun (WGS) entry which is preliminary data.</text>
</comment>
<dbReference type="EMBL" id="LXQA011265259">
    <property type="protein sequence ID" value="MCI91192.1"/>
    <property type="molecule type" value="Genomic_DNA"/>
</dbReference>
<name>A0A392VUR0_9FABA</name>
<reference evidence="1 2" key="1">
    <citation type="journal article" date="2018" name="Front. Plant Sci.">
        <title>Red Clover (Trifolium pratense) and Zigzag Clover (T. medium) - A Picture of Genomic Similarities and Differences.</title>
        <authorList>
            <person name="Dluhosova J."/>
            <person name="Istvanek J."/>
            <person name="Nedelnik J."/>
            <person name="Repkova J."/>
        </authorList>
    </citation>
    <scope>NUCLEOTIDE SEQUENCE [LARGE SCALE GENOMIC DNA]</scope>
    <source>
        <strain evidence="2">cv. 10/8</strain>
        <tissue evidence="1">Leaf</tissue>
    </source>
</reference>
<dbReference type="Proteomes" id="UP000265520">
    <property type="component" value="Unassembled WGS sequence"/>
</dbReference>
<evidence type="ECO:0000313" key="1">
    <source>
        <dbReference type="EMBL" id="MCI91192.1"/>
    </source>
</evidence>
<keyword evidence="2" id="KW-1185">Reference proteome</keyword>